<comment type="caution">
    <text evidence="2">The sequence shown here is derived from an EMBL/GenBank/DDBJ whole genome shotgun (WGS) entry which is preliminary data.</text>
</comment>
<keyword evidence="3" id="KW-1185">Reference proteome</keyword>
<keyword evidence="1" id="KW-0812">Transmembrane</keyword>
<dbReference type="AlphaFoldDB" id="A0A4Q7ZGM4"/>
<keyword evidence="1" id="KW-0472">Membrane</keyword>
<reference evidence="2 3" key="1">
    <citation type="submission" date="2019-02" db="EMBL/GenBank/DDBJ databases">
        <title>Sequencing the genomes of 1000 actinobacteria strains.</title>
        <authorList>
            <person name="Klenk H.-P."/>
        </authorList>
    </citation>
    <scope>NUCLEOTIDE SEQUENCE [LARGE SCALE GENOMIC DNA]</scope>
    <source>
        <strain evidence="2 3">DSM 45162</strain>
    </source>
</reference>
<accession>A0A4Q7ZGM4</accession>
<feature type="transmembrane region" description="Helical" evidence="1">
    <location>
        <begin position="161"/>
        <end position="184"/>
    </location>
</feature>
<protein>
    <submittedName>
        <fullName evidence="2">Uncharacterized protein</fullName>
    </submittedName>
</protein>
<dbReference type="RefSeq" id="WP_130508920.1">
    <property type="nucleotide sequence ID" value="NZ_SHKY01000001.1"/>
</dbReference>
<keyword evidence="1" id="KW-1133">Transmembrane helix</keyword>
<dbReference type="EMBL" id="SHKY01000001">
    <property type="protein sequence ID" value="RZU49917.1"/>
    <property type="molecule type" value="Genomic_DNA"/>
</dbReference>
<feature type="transmembrane region" description="Helical" evidence="1">
    <location>
        <begin position="54"/>
        <end position="74"/>
    </location>
</feature>
<sequence length="446" mass="48539">MPAIAVPAFALTWWLACYLLGRDLRRPVLWRAAVALLTYASAVAAWTVTPGGTAAKVLLCLPALAWAGAALGLLPDDLPERRQVDRGWLAVSAVFVVVIAALPGAGRLVALAPLVGGLVLVWRSRDTVRPRALAAAVTAAAALYGLGLLVLLLGIDLGSPDLVLAAVGLDLLLLGFLAAVADAVDTGERLLPDLRRSVVGALAATLVVAGPVALTMLAAPARPIVVVLQYLLLAVVMTVFALTGPVRRGLDRVAFLHDERLRADRAALLTLADALPRRRERHSLIALSEQEFIRLTRRALDDYGDLARLLRSPLIDLPAVDRRLTGRVVDQPLARAVELQAVLRGGVARLKPSGLPGTGEQWRHYNALYYLCVLGLRPYERRLRTEGLDRDARQVLEWMRRYVPRRMLREWQTEAAQLVAAELWRELVSTDPRWLTRATANATRSS</sequence>
<dbReference type="OrthoDB" id="3280889at2"/>
<evidence type="ECO:0000256" key="1">
    <source>
        <dbReference type="SAM" id="Phobius"/>
    </source>
</evidence>
<feature type="transmembrane region" description="Helical" evidence="1">
    <location>
        <begin position="132"/>
        <end position="155"/>
    </location>
</feature>
<feature type="transmembrane region" description="Helical" evidence="1">
    <location>
        <begin position="196"/>
        <end position="218"/>
    </location>
</feature>
<feature type="transmembrane region" description="Helical" evidence="1">
    <location>
        <begin position="6"/>
        <end position="21"/>
    </location>
</feature>
<organism evidence="2 3">
    <name type="scientific">Krasilnikovia cinnamomea</name>
    <dbReference type="NCBI Taxonomy" id="349313"/>
    <lineage>
        <taxon>Bacteria</taxon>
        <taxon>Bacillati</taxon>
        <taxon>Actinomycetota</taxon>
        <taxon>Actinomycetes</taxon>
        <taxon>Micromonosporales</taxon>
        <taxon>Micromonosporaceae</taxon>
        <taxon>Krasilnikovia</taxon>
    </lineage>
</organism>
<feature type="transmembrane region" description="Helical" evidence="1">
    <location>
        <begin position="28"/>
        <end position="48"/>
    </location>
</feature>
<feature type="transmembrane region" description="Helical" evidence="1">
    <location>
        <begin position="224"/>
        <end position="242"/>
    </location>
</feature>
<evidence type="ECO:0000313" key="3">
    <source>
        <dbReference type="Proteomes" id="UP000292564"/>
    </source>
</evidence>
<evidence type="ECO:0000313" key="2">
    <source>
        <dbReference type="EMBL" id="RZU49917.1"/>
    </source>
</evidence>
<dbReference type="Proteomes" id="UP000292564">
    <property type="component" value="Unassembled WGS sequence"/>
</dbReference>
<name>A0A4Q7ZGM4_9ACTN</name>
<proteinExistence type="predicted"/>
<gene>
    <name evidence="2" type="ORF">EV385_1674</name>
</gene>
<feature type="transmembrane region" description="Helical" evidence="1">
    <location>
        <begin position="86"/>
        <end position="102"/>
    </location>
</feature>